<dbReference type="EMBL" id="JH993047">
    <property type="protein sequence ID" value="EKX38580.1"/>
    <property type="molecule type" value="Genomic_DNA"/>
</dbReference>
<feature type="compositionally biased region" description="Low complexity" evidence="1">
    <location>
        <begin position="69"/>
        <end position="78"/>
    </location>
</feature>
<sequence length="100" mass="10251">MQFRYHFNADAMFVRKPPQPEATNVTAALAAEPKEPQELAGAAANDSAEAPQADAPPAEAPAEAPPADAPAQAPAEAPSDPPAEAPGTPITLTVRCLTRV</sequence>
<dbReference type="AlphaFoldDB" id="L1IRX5"/>
<reference evidence="4" key="2">
    <citation type="submission" date="2012-11" db="EMBL/GenBank/DDBJ databases">
        <authorList>
            <person name="Kuo A."/>
            <person name="Curtis B.A."/>
            <person name="Tanifuji G."/>
            <person name="Burki F."/>
            <person name="Gruber A."/>
            <person name="Irimia M."/>
            <person name="Maruyama S."/>
            <person name="Arias M.C."/>
            <person name="Ball S.G."/>
            <person name="Gile G.H."/>
            <person name="Hirakawa Y."/>
            <person name="Hopkins J.F."/>
            <person name="Rensing S.A."/>
            <person name="Schmutz J."/>
            <person name="Symeonidi A."/>
            <person name="Elias M."/>
            <person name="Eveleigh R.J."/>
            <person name="Herman E.K."/>
            <person name="Klute M.J."/>
            <person name="Nakayama T."/>
            <person name="Obornik M."/>
            <person name="Reyes-Prieto A."/>
            <person name="Armbrust E.V."/>
            <person name="Aves S.J."/>
            <person name="Beiko R.G."/>
            <person name="Coutinho P."/>
            <person name="Dacks J.B."/>
            <person name="Durnford D.G."/>
            <person name="Fast N.M."/>
            <person name="Green B.R."/>
            <person name="Grisdale C."/>
            <person name="Hempe F."/>
            <person name="Henrissat B."/>
            <person name="Hoppner M.P."/>
            <person name="Ishida K.-I."/>
            <person name="Kim E."/>
            <person name="Koreny L."/>
            <person name="Kroth P.G."/>
            <person name="Liu Y."/>
            <person name="Malik S.-B."/>
            <person name="Maier U.G."/>
            <person name="McRose D."/>
            <person name="Mock T."/>
            <person name="Neilson J.A."/>
            <person name="Onodera N.T."/>
            <person name="Poole A.M."/>
            <person name="Pritham E.J."/>
            <person name="Richards T.A."/>
            <person name="Rocap G."/>
            <person name="Roy S.W."/>
            <person name="Sarai C."/>
            <person name="Schaack S."/>
            <person name="Shirato S."/>
            <person name="Slamovits C.H."/>
            <person name="Spencer D.F."/>
            <person name="Suzuki S."/>
            <person name="Worden A.Z."/>
            <person name="Zauner S."/>
            <person name="Barry K."/>
            <person name="Bell C."/>
            <person name="Bharti A.K."/>
            <person name="Crow J.A."/>
            <person name="Grimwood J."/>
            <person name="Kramer R."/>
            <person name="Lindquist E."/>
            <person name="Lucas S."/>
            <person name="Salamov A."/>
            <person name="McFadden G.I."/>
            <person name="Lane C.E."/>
            <person name="Keeling P.J."/>
            <person name="Gray M.W."/>
            <person name="Grigoriev I.V."/>
            <person name="Archibald J.M."/>
        </authorList>
    </citation>
    <scope>NUCLEOTIDE SEQUENCE</scope>
    <source>
        <strain evidence="4">CCMP2712</strain>
    </source>
</reference>
<proteinExistence type="predicted"/>
<dbReference type="GeneID" id="17295300"/>
<reference evidence="2 4" key="1">
    <citation type="journal article" date="2012" name="Nature">
        <title>Algal genomes reveal evolutionary mosaicism and the fate of nucleomorphs.</title>
        <authorList>
            <consortium name="DOE Joint Genome Institute"/>
            <person name="Curtis B.A."/>
            <person name="Tanifuji G."/>
            <person name="Burki F."/>
            <person name="Gruber A."/>
            <person name="Irimia M."/>
            <person name="Maruyama S."/>
            <person name="Arias M.C."/>
            <person name="Ball S.G."/>
            <person name="Gile G.H."/>
            <person name="Hirakawa Y."/>
            <person name="Hopkins J.F."/>
            <person name="Kuo A."/>
            <person name="Rensing S.A."/>
            <person name="Schmutz J."/>
            <person name="Symeonidi A."/>
            <person name="Elias M."/>
            <person name="Eveleigh R.J."/>
            <person name="Herman E.K."/>
            <person name="Klute M.J."/>
            <person name="Nakayama T."/>
            <person name="Obornik M."/>
            <person name="Reyes-Prieto A."/>
            <person name="Armbrust E.V."/>
            <person name="Aves S.J."/>
            <person name="Beiko R.G."/>
            <person name="Coutinho P."/>
            <person name="Dacks J.B."/>
            <person name="Durnford D.G."/>
            <person name="Fast N.M."/>
            <person name="Green B.R."/>
            <person name="Grisdale C.J."/>
            <person name="Hempel F."/>
            <person name="Henrissat B."/>
            <person name="Hoppner M.P."/>
            <person name="Ishida K."/>
            <person name="Kim E."/>
            <person name="Koreny L."/>
            <person name="Kroth P.G."/>
            <person name="Liu Y."/>
            <person name="Malik S.B."/>
            <person name="Maier U.G."/>
            <person name="McRose D."/>
            <person name="Mock T."/>
            <person name="Neilson J.A."/>
            <person name="Onodera N.T."/>
            <person name="Poole A.M."/>
            <person name="Pritham E.J."/>
            <person name="Richards T.A."/>
            <person name="Rocap G."/>
            <person name="Roy S.W."/>
            <person name="Sarai C."/>
            <person name="Schaack S."/>
            <person name="Shirato S."/>
            <person name="Slamovits C.H."/>
            <person name="Spencer D.F."/>
            <person name="Suzuki S."/>
            <person name="Worden A.Z."/>
            <person name="Zauner S."/>
            <person name="Barry K."/>
            <person name="Bell C."/>
            <person name="Bharti A.K."/>
            <person name="Crow J.A."/>
            <person name="Grimwood J."/>
            <person name="Kramer R."/>
            <person name="Lindquist E."/>
            <person name="Lucas S."/>
            <person name="Salamov A."/>
            <person name="McFadden G.I."/>
            <person name="Lane C.E."/>
            <person name="Keeling P.J."/>
            <person name="Gray M.W."/>
            <person name="Grigoriev I.V."/>
            <person name="Archibald J.M."/>
        </authorList>
    </citation>
    <scope>NUCLEOTIDE SEQUENCE</scope>
    <source>
        <strain evidence="2 4">CCMP2712</strain>
    </source>
</reference>
<protein>
    <submittedName>
        <fullName evidence="2 3">Uncharacterized protein</fullName>
    </submittedName>
</protein>
<accession>L1IRX5</accession>
<reference evidence="3" key="3">
    <citation type="submission" date="2015-06" db="UniProtKB">
        <authorList>
            <consortium name="EnsemblProtists"/>
        </authorList>
    </citation>
    <scope>IDENTIFICATION</scope>
</reference>
<evidence type="ECO:0000313" key="2">
    <source>
        <dbReference type="EMBL" id="EKX38580.1"/>
    </source>
</evidence>
<feature type="region of interest" description="Disordered" evidence="1">
    <location>
        <begin position="17"/>
        <end position="100"/>
    </location>
</feature>
<dbReference type="KEGG" id="gtt:GUITHDRAFT_154691"/>
<keyword evidence="4" id="KW-1185">Reference proteome</keyword>
<evidence type="ECO:0000313" key="4">
    <source>
        <dbReference type="Proteomes" id="UP000011087"/>
    </source>
</evidence>
<dbReference type="RefSeq" id="XP_005825560.1">
    <property type="nucleotide sequence ID" value="XM_005825503.1"/>
</dbReference>
<name>L1IRX5_GUITC</name>
<dbReference type="EnsemblProtists" id="EKX38580">
    <property type="protein sequence ID" value="EKX38580"/>
    <property type="gene ID" value="GUITHDRAFT_154691"/>
</dbReference>
<dbReference type="HOGENOM" id="CLU_2311544_0_0_1"/>
<evidence type="ECO:0000313" key="3">
    <source>
        <dbReference type="EnsemblProtists" id="EKX38580"/>
    </source>
</evidence>
<feature type="compositionally biased region" description="Low complexity" evidence="1">
    <location>
        <begin position="46"/>
        <end position="62"/>
    </location>
</feature>
<organism evidence="2">
    <name type="scientific">Guillardia theta (strain CCMP2712)</name>
    <name type="common">Cryptophyte</name>
    <dbReference type="NCBI Taxonomy" id="905079"/>
    <lineage>
        <taxon>Eukaryota</taxon>
        <taxon>Cryptophyceae</taxon>
        <taxon>Pyrenomonadales</taxon>
        <taxon>Geminigeraceae</taxon>
        <taxon>Guillardia</taxon>
    </lineage>
</organism>
<evidence type="ECO:0000256" key="1">
    <source>
        <dbReference type="SAM" id="MobiDB-lite"/>
    </source>
</evidence>
<dbReference type="PaxDb" id="55529-EKX38580"/>
<gene>
    <name evidence="2" type="ORF">GUITHDRAFT_154691</name>
</gene>
<dbReference type="Proteomes" id="UP000011087">
    <property type="component" value="Unassembled WGS sequence"/>
</dbReference>